<accession>W9R345</accession>
<name>W9R345_9ROSA</name>
<proteinExistence type="predicted"/>
<dbReference type="AlphaFoldDB" id="W9R345"/>
<sequence length="67" mass="7359">MAIHGDSSRLLASLGSANYWVLVFEPTNVVSIIAQPINVLYKPINRMKTWAIYGEAGHSLTTQTVGR</sequence>
<organism evidence="1 2">
    <name type="scientific">Morus notabilis</name>
    <dbReference type="NCBI Taxonomy" id="981085"/>
    <lineage>
        <taxon>Eukaryota</taxon>
        <taxon>Viridiplantae</taxon>
        <taxon>Streptophyta</taxon>
        <taxon>Embryophyta</taxon>
        <taxon>Tracheophyta</taxon>
        <taxon>Spermatophyta</taxon>
        <taxon>Magnoliopsida</taxon>
        <taxon>eudicotyledons</taxon>
        <taxon>Gunneridae</taxon>
        <taxon>Pentapetalae</taxon>
        <taxon>rosids</taxon>
        <taxon>fabids</taxon>
        <taxon>Rosales</taxon>
        <taxon>Moraceae</taxon>
        <taxon>Moreae</taxon>
        <taxon>Morus</taxon>
    </lineage>
</organism>
<dbReference type="Proteomes" id="UP000030645">
    <property type="component" value="Unassembled WGS sequence"/>
</dbReference>
<evidence type="ECO:0000313" key="2">
    <source>
        <dbReference type="Proteomes" id="UP000030645"/>
    </source>
</evidence>
<gene>
    <name evidence="1" type="ORF">L484_017743</name>
</gene>
<reference evidence="2" key="1">
    <citation type="submission" date="2013-01" db="EMBL/GenBank/DDBJ databases">
        <title>Draft Genome Sequence of a Mulberry Tree, Morus notabilis C.K. Schneid.</title>
        <authorList>
            <person name="He N."/>
            <person name="Zhao S."/>
        </authorList>
    </citation>
    <scope>NUCLEOTIDE SEQUENCE</scope>
</reference>
<dbReference type="EMBL" id="KE344549">
    <property type="protein sequence ID" value="EXB66506.1"/>
    <property type="molecule type" value="Genomic_DNA"/>
</dbReference>
<evidence type="ECO:0000313" key="1">
    <source>
        <dbReference type="EMBL" id="EXB66506.1"/>
    </source>
</evidence>
<protein>
    <submittedName>
        <fullName evidence="1">Uncharacterized protein</fullName>
    </submittedName>
</protein>
<keyword evidence="2" id="KW-1185">Reference proteome</keyword>